<dbReference type="SFLD" id="SFLDG00358">
    <property type="entry name" value="Main_(cytGST)"/>
    <property type="match status" value="1"/>
</dbReference>
<dbReference type="PROSITE" id="PS50404">
    <property type="entry name" value="GST_NTER"/>
    <property type="match status" value="1"/>
</dbReference>
<dbReference type="InterPro" id="IPR010987">
    <property type="entry name" value="Glutathione-S-Trfase_C-like"/>
</dbReference>
<dbReference type="PROSITE" id="PS50405">
    <property type="entry name" value="GST_CTER"/>
    <property type="match status" value="1"/>
</dbReference>
<evidence type="ECO:0000313" key="3">
    <source>
        <dbReference type="EMBL" id="TQF16256.1"/>
    </source>
</evidence>
<dbReference type="InterPro" id="IPR004045">
    <property type="entry name" value="Glutathione_S-Trfase_N"/>
</dbReference>
<evidence type="ECO:0000259" key="2">
    <source>
        <dbReference type="PROSITE" id="PS50405"/>
    </source>
</evidence>
<accession>A0A540X4T4</accession>
<dbReference type="PANTHER" id="PTHR44051">
    <property type="entry name" value="GLUTATHIONE S-TRANSFERASE-RELATED"/>
    <property type="match status" value="1"/>
</dbReference>
<dbReference type="OrthoDB" id="9782992at2"/>
<dbReference type="PANTHER" id="PTHR44051:SF9">
    <property type="entry name" value="GLUTATHIONE S-TRANSFERASE 1"/>
    <property type="match status" value="1"/>
</dbReference>
<dbReference type="Pfam" id="PF13410">
    <property type="entry name" value="GST_C_2"/>
    <property type="match status" value="1"/>
</dbReference>
<reference evidence="3 4" key="1">
    <citation type="submission" date="2019-06" db="EMBL/GenBank/DDBJ databases">
        <authorList>
            <person name="Livingstone P."/>
            <person name="Whitworth D."/>
        </authorList>
    </citation>
    <scope>NUCLEOTIDE SEQUENCE [LARGE SCALE GENOMIC DNA]</scope>
    <source>
        <strain evidence="3 4">AM401</strain>
    </source>
</reference>
<dbReference type="AlphaFoldDB" id="A0A540X4T4"/>
<keyword evidence="3" id="KW-0808">Transferase</keyword>
<evidence type="ECO:0000259" key="1">
    <source>
        <dbReference type="PROSITE" id="PS50404"/>
    </source>
</evidence>
<feature type="domain" description="GST C-terminal" evidence="2">
    <location>
        <begin position="86"/>
        <end position="213"/>
    </location>
</feature>
<keyword evidence="4" id="KW-1185">Reference proteome</keyword>
<dbReference type="GO" id="GO:0016740">
    <property type="term" value="F:transferase activity"/>
    <property type="evidence" value="ECO:0007669"/>
    <property type="project" value="UniProtKB-KW"/>
</dbReference>
<dbReference type="Proteomes" id="UP000315369">
    <property type="component" value="Unassembled WGS sequence"/>
</dbReference>
<dbReference type="CDD" id="cd00299">
    <property type="entry name" value="GST_C_family"/>
    <property type="match status" value="1"/>
</dbReference>
<dbReference type="EMBL" id="VIFM01000027">
    <property type="protein sequence ID" value="TQF16256.1"/>
    <property type="molecule type" value="Genomic_DNA"/>
</dbReference>
<dbReference type="CDD" id="cd00570">
    <property type="entry name" value="GST_N_family"/>
    <property type="match status" value="1"/>
</dbReference>
<dbReference type="InterPro" id="IPR036249">
    <property type="entry name" value="Thioredoxin-like_sf"/>
</dbReference>
<sequence>MSLALYGHCFSSYTQKVIISLYENGTPFDFRSLGPDTPQHSAEWLQRWPLRKFPLLVDGERNIVETSVIIEYLQLVHPGPVRLLPSEPMAALDVRFLDRFFDLHVMTPVQRAVDGALTGDSVKRQEGLAFAAQKLELAYAWLEGRIGGTTWAAGADFTLADCAAAPSLFYADWTHPISEAFPLLRAYRARLLARPSFARAVDEARCFRPNFPLGAPDRD</sequence>
<organism evidence="3 4">
    <name type="scientific">Myxococcus llanfairpwllgwyngyllgogerychwyrndrobwllllantysiliogogogochensis</name>
    <dbReference type="NCBI Taxonomy" id="2590453"/>
    <lineage>
        <taxon>Bacteria</taxon>
        <taxon>Pseudomonadati</taxon>
        <taxon>Myxococcota</taxon>
        <taxon>Myxococcia</taxon>
        <taxon>Myxococcales</taxon>
        <taxon>Cystobacterineae</taxon>
        <taxon>Myxococcaceae</taxon>
        <taxon>Myxococcus</taxon>
    </lineage>
</organism>
<dbReference type="InterPro" id="IPR040079">
    <property type="entry name" value="Glutathione_S-Trfase"/>
</dbReference>
<comment type="caution">
    <text evidence="3">The sequence shown here is derived from an EMBL/GenBank/DDBJ whole genome shotgun (WGS) entry which is preliminary data.</text>
</comment>
<dbReference type="SUPFAM" id="SSF52833">
    <property type="entry name" value="Thioredoxin-like"/>
    <property type="match status" value="1"/>
</dbReference>
<dbReference type="SUPFAM" id="SSF47616">
    <property type="entry name" value="GST C-terminal domain-like"/>
    <property type="match status" value="1"/>
</dbReference>
<dbReference type="SFLD" id="SFLDS00019">
    <property type="entry name" value="Glutathione_Transferase_(cytos"/>
    <property type="match status" value="1"/>
</dbReference>
<protein>
    <submittedName>
        <fullName evidence="3">Glutathione S-transferase family protein</fullName>
    </submittedName>
</protein>
<dbReference type="Gene3D" id="3.40.30.10">
    <property type="entry name" value="Glutaredoxin"/>
    <property type="match status" value="1"/>
</dbReference>
<proteinExistence type="predicted"/>
<dbReference type="Pfam" id="PF13417">
    <property type="entry name" value="GST_N_3"/>
    <property type="match status" value="1"/>
</dbReference>
<name>A0A540X4T4_9BACT</name>
<dbReference type="Gene3D" id="1.20.1050.10">
    <property type="match status" value="1"/>
</dbReference>
<evidence type="ECO:0000313" key="4">
    <source>
        <dbReference type="Proteomes" id="UP000315369"/>
    </source>
</evidence>
<gene>
    <name evidence="3" type="ORF">FJV41_09560</name>
</gene>
<feature type="domain" description="GST N-terminal" evidence="1">
    <location>
        <begin position="1"/>
        <end position="81"/>
    </location>
</feature>
<dbReference type="InterPro" id="IPR036282">
    <property type="entry name" value="Glutathione-S-Trfase_C_sf"/>
</dbReference>
<dbReference type="RefSeq" id="WP_141642123.1">
    <property type="nucleotide sequence ID" value="NZ_VIFM01000027.1"/>
</dbReference>